<protein>
    <submittedName>
        <fullName evidence="1">Uncharacterized protein</fullName>
    </submittedName>
</protein>
<evidence type="ECO:0000313" key="2">
    <source>
        <dbReference type="Proteomes" id="UP001060170"/>
    </source>
</evidence>
<keyword evidence="2" id="KW-1185">Reference proteome</keyword>
<gene>
    <name evidence="1" type="ORF">MJO28_001202</name>
</gene>
<evidence type="ECO:0000313" key="1">
    <source>
        <dbReference type="EMBL" id="KAI7963108.1"/>
    </source>
</evidence>
<reference evidence="2" key="1">
    <citation type="journal article" date="2018" name="BMC Genomics">
        <title>Genomic insights into host adaptation between the wheat stripe rust pathogen (Puccinia striiformis f. sp. tritici) and the barley stripe rust pathogen (Puccinia striiformis f. sp. hordei).</title>
        <authorList>
            <person name="Xia C."/>
            <person name="Wang M."/>
            <person name="Yin C."/>
            <person name="Cornejo O.E."/>
            <person name="Hulbert S.H."/>
            <person name="Chen X."/>
        </authorList>
    </citation>
    <scope>NUCLEOTIDE SEQUENCE [LARGE SCALE GENOMIC DNA]</scope>
    <source>
        <strain evidence="2">93-210</strain>
    </source>
</reference>
<comment type="caution">
    <text evidence="1">The sequence shown here is derived from an EMBL/GenBank/DDBJ whole genome shotgun (WGS) entry which is preliminary data.</text>
</comment>
<accession>A0ACC0F1L4</accession>
<reference evidence="1 2" key="3">
    <citation type="journal article" date="2022" name="Microbiol. Spectr.">
        <title>Folding features and dynamics of 3D genome architecture in plant fungal pathogens.</title>
        <authorList>
            <person name="Xia C."/>
        </authorList>
    </citation>
    <scope>NUCLEOTIDE SEQUENCE [LARGE SCALE GENOMIC DNA]</scope>
    <source>
        <strain evidence="1 2">93-210</strain>
    </source>
</reference>
<feature type="non-terminal residue" evidence="1">
    <location>
        <position position="1"/>
    </location>
</feature>
<proteinExistence type="predicted"/>
<dbReference type="EMBL" id="CM045865">
    <property type="protein sequence ID" value="KAI7963108.1"/>
    <property type="molecule type" value="Genomic_DNA"/>
</dbReference>
<name>A0ACC0F1L4_9BASI</name>
<reference evidence="2" key="2">
    <citation type="journal article" date="2018" name="Mol. Plant Microbe Interact.">
        <title>Genome sequence resources for the wheat stripe rust pathogen (Puccinia striiformis f. sp. tritici) and the barley stripe rust pathogen (Puccinia striiformis f. sp. hordei).</title>
        <authorList>
            <person name="Xia C."/>
            <person name="Wang M."/>
            <person name="Yin C."/>
            <person name="Cornejo O.E."/>
            <person name="Hulbert S.H."/>
            <person name="Chen X."/>
        </authorList>
    </citation>
    <scope>NUCLEOTIDE SEQUENCE [LARGE SCALE GENOMIC DNA]</scope>
    <source>
        <strain evidence="2">93-210</strain>
    </source>
</reference>
<dbReference type="Proteomes" id="UP001060170">
    <property type="component" value="Chromosome 1"/>
</dbReference>
<sequence>ELEPNQAASDRPELVTRVFQLKPKSILDKLTEQHCLVLVKRGLPHAHLMLIMDPAQVPRTVDMVDSLICAELPDPILEPTLFQIITRCMLHGPCNQSKPAAKNAKSIQPSNYLCENAYPNYRCRLDGGQFIKNSHTFTNQHVVPYNKFLTSKYDCHINVEIPIGIAVVKYLFEYITKGMDRSAMNLRDQDETRRFVNGRYVGPSEGLFSFFYFEQTCNDMERLATVTDYVYYKQRLILYFNFPCPIVTRKANLTTLTEYFELNQADVVSLGMPAHKLFHQDIPDSFDKRWCRQQHESDAVGRIFYVSVNKGEHYFLRLLLLNRRGAISFVDLRTVDDHCTVDLPTLRDF</sequence>
<organism evidence="1 2">
    <name type="scientific">Puccinia striiformis f. sp. tritici</name>
    <dbReference type="NCBI Taxonomy" id="168172"/>
    <lineage>
        <taxon>Eukaryota</taxon>
        <taxon>Fungi</taxon>
        <taxon>Dikarya</taxon>
        <taxon>Basidiomycota</taxon>
        <taxon>Pucciniomycotina</taxon>
        <taxon>Pucciniomycetes</taxon>
        <taxon>Pucciniales</taxon>
        <taxon>Pucciniaceae</taxon>
        <taxon>Puccinia</taxon>
    </lineage>
</organism>